<evidence type="ECO:0000256" key="1">
    <source>
        <dbReference type="ARBA" id="ARBA00004141"/>
    </source>
</evidence>
<feature type="transmembrane region" description="Helical" evidence="6">
    <location>
        <begin position="12"/>
        <end position="34"/>
    </location>
</feature>
<keyword evidence="5" id="KW-0175">Coiled coil</keyword>
<comment type="caution">
    <text evidence="8">The sequence shown here is derived from an EMBL/GenBank/DDBJ whole genome shotgun (WGS) entry which is preliminary data.</text>
</comment>
<dbReference type="InterPro" id="IPR028744">
    <property type="entry name" value="CatSper4"/>
</dbReference>
<dbReference type="EMBL" id="CAKJTJ010000003">
    <property type="protein sequence ID" value="CAG9620058.1"/>
    <property type="molecule type" value="Genomic_DNA"/>
</dbReference>
<comment type="subcellular location">
    <subcellularLocation>
        <location evidence="1">Membrane</location>
        <topology evidence="1">Multi-pass membrane protein</topology>
    </subcellularLocation>
</comment>
<name>A0ABM8YJF8_9BACI</name>
<evidence type="ECO:0000256" key="3">
    <source>
        <dbReference type="ARBA" id="ARBA00022989"/>
    </source>
</evidence>
<keyword evidence="2 6" id="KW-0812">Transmembrane</keyword>
<dbReference type="PANTHER" id="PTHR47077">
    <property type="entry name" value="ION_TRANS DOMAIN-CONTAINING PROTEIN"/>
    <property type="match status" value="1"/>
</dbReference>
<evidence type="ECO:0000256" key="5">
    <source>
        <dbReference type="SAM" id="Coils"/>
    </source>
</evidence>
<dbReference type="SUPFAM" id="SSF81324">
    <property type="entry name" value="Voltage-gated potassium channels"/>
    <property type="match status" value="1"/>
</dbReference>
<proteinExistence type="predicted"/>
<feature type="transmembrane region" description="Helical" evidence="6">
    <location>
        <begin position="171"/>
        <end position="194"/>
    </location>
</feature>
<dbReference type="Pfam" id="PF00520">
    <property type="entry name" value="Ion_trans"/>
    <property type="match status" value="1"/>
</dbReference>
<keyword evidence="4 6" id="KW-0472">Membrane</keyword>
<feature type="transmembrane region" description="Helical" evidence="6">
    <location>
        <begin position="200"/>
        <end position="220"/>
    </location>
</feature>
<keyword evidence="3 6" id="KW-1133">Transmembrane helix</keyword>
<dbReference type="InterPro" id="IPR027359">
    <property type="entry name" value="Volt_channel_dom_sf"/>
</dbReference>
<accession>A0ABM8YJF8</accession>
<keyword evidence="9" id="KW-1185">Reference proteome</keyword>
<evidence type="ECO:0000256" key="4">
    <source>
        <dbReference type="ARBA" id="ARBA00023136"/>
    </source>
</evidence>
<evidence type="ECO:0000256" key="2">
    <source>
        <dbReference type="ARBA" id="ARBA00022692"/>
    </source>
</evidence>
<evidence type="ECO:0000256" key="6">
    <source>
        <dbReference type="SAM" id="Phobius"/>
    </source>
</evidence>
<protein>
    <recommendedName>
        <fullName evidence="7">Ion transport domain-containing protein</fullName>
    </recommendedName>
</protein>
<dbReference type="PANTHER" id="PTHR47077:SF1">
    <property type="entry name" value="CATION CHANNEL SPERM-ASSOCIATED PROTEIN 4"/>
    <property type="match status" value="1"/>
</dbReference>
<evidence type="ECO:0000259" key="7">
    <source>
        <dbReference type="Pfam" id="PF00520"/>
    </source>
</evidence>
<feature type="transmembrane region" description="Helical" evidence="6">
    <location>
        <begin position="46"/>
        <end position="69"/>
    </location>
</feature>
<dbReference type="RefSeq" id="WP_230499995.1">
    <property type="nucleotide sequence ID" value="NZ_CAKJTJ010000003.1"/>
</dbReference>
<feature type="domain" description="Ion transport" evidence="7">
    <location>
        <begin position="14"/>
        <end position="234"/>
    </location>
</feature>
<reference evidence="8 9" key="1">
    <citation type="submission" date="2021-10" db="EMBL/GenBank/DDBJ databases">
        <authorList>
            <person name="Criscuolo A."/>
        </authorList>
    </citation>
    <scope>NUCLEOTIDE SEQUENCE [LARGE SCALE GENOMIC DNA]</scope>
    <source>
        <strain evidence="9">CIP 111883</strain>
    </source>
</reference>
<evidence type="ECO:0000313" key="9">
    <source>
        <dbReference type="Proteomes" id="UP000789833"/>
    </source>
</evidence>
<dbReference type="Gene3D" id="1.20.120.350">
    <property type="entry name" value="Voltage-gated potassium channels. Chain C"/>
    <property type="match status" value="1"/>
</dbReference>
<feature type="transmembrane region" description="Helical" evidence="6">
    <location>
        <begin position="139"/>
        <end position="159"/>
    </location>
</feature>
<dbReference type="Gene3D" id="1.10.287.70">
    <property type="match status" value="1"/>
</dbReference>
<gene>
    <name evidence="8" type="ORF">BACCIP111883_00826</name>
</gene>
<feature type="coiled-coil region" evidence="5">
    <location>
        <begin position="230"/>
        <end position="267"/>
    </location>
</feature>
<sequence length="267" mass="30998">MENWKEKIRLIVNHSIFMKVVMGVILLNAILVGVETYPDLRRENASLIHSFEVFFLWFFTIEIILRMLAEKKISHFFHSKWNVFDFVIVAGVLIFSGTYFISAIRILRVFRVLRAITVVPSLQRLVTAFLKTIPSLGTIMLLLSLVFYIFSVLGVLFFGDIFPEYFGTLHLALVTLFQIITLDSWASGIFRPIFEQLPFSWIYFVSFILIGTFIVLNLIVGEIINNIQEAREEEQQNDKVEISKQELAKIRNEIAELKELLLKKEAK</sequence>
<dbReference type="InterPro" id="IPR005821">
    <property type="entry name" value="Ion_trans_dom"/>
</dbReference>
<dbReference type="Proteomes" id="UP000789833">
    <property type="component" value="Unassembled WGS sequence"/>
</dbReference>
<evidence type="ECO:0000313" key="8">
    <source>
        <dbReference type="EMBL" id="CAG9620058.1"/>
    </source>
</evidence>
<feature type="transmembrane region" description="Helical" evidence="6">
    <location>
        <begin position="81"/>
        <end position="101"/>
    </location>
</feature>
<organism evidence="8 9">
    <name type="scientific">Sutcliffiella rhizosphaerae</name>
    <dbReference type="NCBI Taxonomy" id="2880967"/>
    <lineage>
        <taxon>Bacteria</taxon>
        <taxon>Bacillati</taxon>
        <taxon>Bacillota</taxon>
        <taxon>Bacilli</taxon>
        <taxon>Bacillales</taxon>
        <taxon>Bacillaceae</taxon>
        <taxon>Sutcliffiella</taxon>
    </lineage>
</organism>